<feature type="signal peptide" evidence="7">
    <location>
        <begin position="1"/>
        <end position="22"/>
    </location>
</feature>
<keyword evidence="4 7" id="KW-0732">Signal</keyword>
<evidence type="ECO:0000256" key="1">
    <source>
        <dbReference type="ARBA" id="ARBA00004193"/>
    </source>
</evidence>
<feature type="chain" id="PRO_5038469615" evidence="7">
    <location>
        <begin position="23"/>
        <end position="333"/>
    </location>
</feature>
<sequence length="333" mass="37444">MMRKFKKILLIFLLLSSFFLLSCKHAVEEKEKIQKVGLLVEGTVRDQGWGTKAYTGLLNIQSKYDVDIFYKEGITSQQIAERAIEEFQNKGVNLIFGNSSAFGTFFNALSQKYPDIHFVSFNGNANNKNTTSVILDGYSMGFFGGMVAGYMTKTNTIGVVAAFENESEVQGFADGAKFENKHVKVLTKYVHSWDDREKASLLLEQLLSQNVDIVYPTGNGYNLEVIEKTKEKGLYAIGFATDRTDLGDGNVLTSTIQDIVKLYAYTAKKFNEGDLSAGNIYFGMKDNFTSLGEFSEHVDKEFILKINKEINDFKKSGKLPNGQKVEEYEYDNK</sequence>
<keyword evidence="3" id="KW-1003">Cell membrane</keyword>
<dbReference type="PANTHER" id="PTHR34296:SF2">
    <property type="entry name" value="ABC TRANSPORTER GUANOSINE-BINDING PROTEIN NUPN"/>
    <property type="match status" value="1"/>
</dbReference>
<evidence type="ECO:0000313" key="9">
    <source>
        <dbReference type="EMBL" id="PKG25525.1"/>
    </source>
</evidence>
<evidence type="ECO:0000256" key="3">
    <source>
        <dbReference type="ARBA" id="ARBA00022475"/>
    </source>
</evidence>
<comment type="similarity">
    <text evidence="2">Belongs to the BMP lipoprotein family.</text>
</comment>
<dbReference type="InterPro" id="IPR028082">
    <property type="entry name" value="Peripla_BP_I"/>
</dbReference>
<accession>A0A2N0Z7M7</accession>
<dbReference type="InterPro" id="IPR003760">
    <property type="entry name" value="PnrA-like"/>
</dbReference>
<dbReference type="EMBL" id="PISE01000003">
    <property type="protein sequence ID" value="PKG25525.1"/>
    <property type="molecule type" value="Genomic_DNA"/>
</dbReference>
<evidence type="ECO:0000256" key="4">
    <source>
        <dbReference type="ARBA" id="ARBA00022729"/>
    </source>
</evidence>
<protein>
    <submittedName>
        <fullName evidence="9">BMP family ABC transporter substrate-binding protein</fullName>
    </submittedName>
</protein>
<dbReference type="AlphaFoldDB" id="A0A2N0Z7M7"/>
<feature type="domain" description="ABC transporter substrate-binding protein PnrA-like" evidence="8">
    <location>
        <begin position="33"/>
        <end position="317"/>
    </location>
</feature>
<dbReference type="RefSeq" id="WP_101175249.1">
    <property type="nucleotide sequence ID" value="NZ_PISE01000003.1"/>
</dbReference>
<organism evidence="9 10">
    <name type="scientific">Niallia nealsonii</name>
    <dbReference type="NCBI Taxonomy" id="115979"/>
    <lineage>
        <taxon>Bacteria</taxon>
        <taxon>Bacillati</taxon>
        <taxon>Bacillota</taxon>
        <taxon>Bacilli</taxon>
        <taxon>Bacillales</taxon>
        <taxon>Bacillaceae</taxon>
        <taxon>Niallia</taxon>
    </lineage>
</organism>
<name>A0A2N0Z7M7_9BACI</name>
<dbReference type="GO" id="GO:0005886">
    <property type="term" value="C:plasma membrane"/>
    <property type="evidence" value="ECO:0007669"/>
    <property type="project" value="UniProtKB-SubCell"/>
</dbReference>
<keyword evidence="5" id="KW-0472">Membrane</keyword>
<comment type="subcellular location">
    <subcellularLocation>
        <location evidence="1">Cell membrane</location>
        <topology evidence="1">Lipid-anchor</topology>
    </subcellularLocation>
</comment>
<dbReference type="InterPro" id="IPR050957">
    <property type="entry name" value="BMP_lipoprotein"/>
</dbReference>
<dbReference type="OrthoDB" id="2556857at2"/>
<dbReference type="PROSITE" id="PS51257">
    <property type="entry name" value="PROKAR_LIPOPROTEIN"/>
    <property type="match status" value="1"/>
</dbReference>
<dbReference type="Pfam" id="PF02608">
    <property type="entry name" value="Bmp"/>
    <property type="match status" value="1"/>
</dbReference>
<keyword evidence="6" id="KW-0449">Lipoprotein</keyword>
<dbReference type="Gene3D" id="3.40.50.2300">
    <property type="match status" value="2"/>
</dbReference>
<dbReference type="Proteomes" id="UP000233375">
    <property type="component" value="Unassembled WGS sequence"/>
</dbReference>
<evidence type="ECO:0000313" key="10">
    <source>
        <dbReference type="Proteomes" id="UP000233375"/>
    </source>
</evidence>
<evidence type="ECO:0000256" key="5">
    <source>
        <dbReference type="ARBA" id="ARBA00023136"/>
    </source>
</evidence>
<reference evidence="9 10" key="1">
    <citation type="journal article" date="2003" name="Int. J. Syst. Evol. Microbiol.">
        <title>Bacillus nealsonii sp. nov., isolated from a spacecraft-assembly facility, whose spores are gamma-radiation resistant.</title>
        <authorList>
            <person name="Venkateswaran K."/>
            <person name="Kempf M."/>
            <person name="Chen F."/>
            <person name="Satomi M."/>
            <person name="Nicholson W."/>
            <person name="Kern R."/>
        </authorList>
    </citation>
    <scope>NUCLEOTIDE SEQUENCE [LARGE SCALE GENOMIC DNA]</scope>
    <source>
        <strain evidence="9 10">FO-92</strain>
    </source>
</reference>
<keyword evidence="10" id="KW-1185">Reference proteome</keyword>
<evidence type="ECO:0000256" key="7">
    <source>
        <dbReference type="SAM" id="SignalP"/>
    </source>
</evidence>
<dbReference type="SUPFAM" id="SSF53822">
    <property type="entry name" value="Periplasmic binding protein-like I"/>
    <property type="match status" value="1"/>
</dbReference>
<comment type="caution">
    <text evidence="9">The sequence shown here is derived from an EMBL/GenBank/DDBJ whole genome shotgun (WGS) entry which is preliminary data.</text>
</comment>
<evidence type="ECO:0000259" key="8">
    <source>
        <dbReference type="Pfam" id="PF02608"/>
    </source>
</evidence>
<gene>
    <name evidence="9" type="ORF">CWS01_01385</name>
</gene>
<evidence type="ECO:0000256" key="2">
    <source>
        <dbReference type="ARBA" id="ARBA00008610"/>
    </source>
</evidence>
<evidence type="ECO:0000256" key="6">
    <source>
        <dbReference type="ARBA" id="ARBA00023288"/>
    </source>
</evidence>
<proteinExistence type="inferred from homology"/>
<dbReference type="PANTHER" id="PTHR34296">
    <property type="entry name" value="TRANSCRIPTIONAL ACTIVATOR PROTEIN MED"/>
    <property type="match status" value="1"/>
</dbReference>